<gene>
    <name evidence="3" type="ORF">ACFQNJ_08790</name>
</gene>
<keyword evidence="1" id="KW-1133">Transmembrane helix</keyword>
<accession>A0ABW2R944</accession>
<keyword evidence="4" id="KW-1185">Reference proteome</keyword>
<feature type="signal peptide" evidence="2">
    <location>
        <begin position="1"/>
        <end position="18"/>
    </location>
</feature>
<keyword evidence="1" id="KW-0812">Transmembrane</keyword>
<keyword evidence="2" id="KW-0732">Signal</keyword>
<sequence length="53" mass="5627">MKHLTSLALTFAALPALAHEGHGLFGSHWHATDTLGFVGTAALIGLALWMSRK</sequence>
<evidence type="ECO:0000256" key="2">
    <source>
        <dbReference type="SAM" id="SignalP"/>
    </source>
</evidence>
<reference evidence="4" key="1">
    <citation type="journal article" date="2019" name="Int. J. Syst. Evol. Microbiol.">
        <title>The Global Catalogue of Microorganisms (GCM) 10K type strain sequencing project: providing services to taxonomists for standard genome sequencing and annotation.</title>
        <authorList>
            <consortium name="The Broad Institute Genomics Platform"/>
            <consortium name="The Broad Institute Genome Sequencing Center for Infectious Disease"/>
            <person name="Wu L."/>
            <person name="Ma J."/>
        </authorList>
    </citation>
    <scope>NUCLEOTIDE SEQUENCE [LARGE SCALE GENOMIC DNA]</scope>
    <source>
        <strain evidence="4">CCUG 54518</strain>
    </source>
</reference>
<feature type="chain" id="PRO_5047226276" description="HupE/UreJ protein" evidence="2">
    <location>
        <begin position="19"/>
        <end position="53"/>
    </location>
</feature>
<evidence type="ECO:0000256" key="1">
    <source>
        <dbReference type="SAM" id="Phobius"/>
    </source>
</evidence>
<evidence type="ECO:0000313" key="4">
    <source>
        <dbReference type="Proteomes" id="UP001596495"/>
    </source>
</evidence>
<dbReference type="Proteomes" id="UP001596495">
    <property type="component" value="Unassembled WGS sequence"/>
</dbReference>
<keyword evidence="1" id="KW-0472">Membrane</keyword>
<proteinExistence type="predicted"/>
<organism evidence="3 4">
    <name type="scientific">Hydrogenophaga bisanensis</name>
    <dbReference type="NCBI Taxonomy" id="439611"/>
    <lineage>
        <taxon>Bacteria</taxon>
        <taxon>Pseudomonadati</taxon>
        <taxon>Pseudomonadota</taxon>
        <taxon>Betaproteobacteria</taxon>
        <taxon>Burkholderiales</taxon>
        <taxon>Comamonadaceae</taxon>
        <taxon>Hydrogenophaga</taxon>
    </lineage>
</organism>
<dbReference type="EMBL" id="JBHTBX010000005">
    <property type="protein sequence ID" value="MFC7434606.1"/>
    <property type="molecule type" value="Genomic_DNA"/>
</dbReference>
<evidence type="ECO:0008006" key="5">
    <source>
        <dbReference type="Google" id="ProtNLM"/>
    </source>
</evidence>
<name>A0ABW2R944_9BURK</name>
<comment type="caution">
    <text evidence="3">The sequence shown here is derived from an EMBL/GenBank/DDBJ whole genome shotgun (WGS) entry which is preliminary data.</text>
</comment>
<protein>
    <recommendedName>
        <fullName evidence="5">HupE/UreJ protein</fullName>
    </recommendedName>
</protein>
<evidence type="ECO:0000313" key="3">
    <source>
        <dbReference type="EMBL" id="MFC7434606.1"/>
    </source>
</evidence>
<dbReference type="RefSeq" id="WP_382256177.1">
    <property type="nucleotide sequence ID" value="NZ_JBHTBX010000005.1"/>
</dbReference>
<feature type="transmembrane region" description="Helical" evidence="1">
    <location>
        <begin position="34"/>
        <end position="51"/>
    </location>
</feature>